<dbReference type="Proteomes" id="UP000747399">
    <property type="component" value="Unassembled WGS sequence"/>
</dbReference>
<feature type="compositionally biased region" description="Pro residues" evidence="1">
    <location>
        <begin position="762"/>
        <end position="777"/>
    </location>
</feature>
<feature type="compositionally biased region" description="Pro residues" evidence="1">
    <location>
        <begin position="865"/>
        <end position="891"/>
    </location>
</feature>
<feature type="region of interest" description="Disordered" evidence="1">
    <location>
        <begin position="228"/>
        <end position="258"/>
    </location>
</feature>
<accession>A0A8J4FB34</accession>
<proteinExistence type="predicted"/>
<reference evidence="3" key="1">
    <citation type="journal article" date="2021" name="Proc. Natl. Acad. Sci. U.S.A.">
        <title>Three genomes in the algal genus Volvox reveal the fate of a haploid sex-determining region after a transition to homothallism.</title>
        <authorList>
            <person name="Yamamoto K."/>
            <person name="Hamaji T."/>
            <person name="Kawai-Toyooka H."/>
            <person name="Matsuzaki R."/>
            <person name="Takahashi F."/>
            <person name="Nishimura Y."/>
            <person name="Kawachi M."/>
            <person name="Noguchi H."/>
            <person name="Minakuchi Y."/>
            <person name="Umen J.G."/>
            <person name="Toyoda A."/>
            <person name="Nozaki H."/>
        </authorList>
    </citation>
    <scope>NUCLEOTIDE SEQUENCE</scope>
    <source>
        <strain evidence="3">NIES-3780</strain>
    </source>
</reference>
<feature type="compositionally biased region" description="Pro residues" evidence="1">
    <location>
        <begin position="956"/>
        <end position="969"/>
    </location>
</feature>
<evidence type="ECO:0000256" key="1">
    <source>
        <dbReference type="SAM" id="MobiDB-lite"/>
    </source>
</evidence>
<evidence type="ECO:0000313" key="4">
    <source>
        <dbReference type="Proteomes" id="UP000747399"/>
    </source>
</evidence>
<keyword evidence="2" id="KW-0812">Transmembrane</keyword>
<evidence type="ECO:0000313" key="3">
    <source>
        <dbReference type="EMBL" id="GIL64416.1"/>
    </source>
</evidence>
<dbReference type="PRINTS" id="PR01217">
    <property type="entry name" value="PRICHEXTENSN"/>
</dbReference>
<dbReference type="EMBL" id="BNCO01000066">
    <property type="protein sequence ID" value="GIL64416.1"/>
    <property type="molecule type" value="Genomic_DNA"/>
</dbReference>
<feature type="region of interest" description="Disordered" evidence="1">
    <location>
        <begin position="1105"/>
        <end position="1140"/>
    </location>
</feature>
<protein>
    <submittedName>
        <fullName evidence="3">Uncharacterized protein</fullName>
    </submittedName>
</protein>
<gene>
    <name evidence="3" type="ORF">Vafri_18245</name>
</gene>
<keyword evidence="2" id="KW-1133">Transmembrane helix</keyword>
<feature type="compositionally biased region" description="Gly residues" evidence="1">
    <location>
        <begin position="228"/>
        <end position="240"/>
    </location>
</feature>
<feature type="region of interest" description="Disordered" evidence="1">
    <location>
        <begin position="304"/>
        <end position="345"/>
    </location>
</feature>
<feature type="region of interest" description="Disordered" evidence="1">
    <location>
        <begin position="732"/>
        <end position="1073"/>
    </location>
</feature>
<name>A0A8J4FB34_9CHLO</name>
<evidence type="ECO:0000256" key="2">
    <source>
        <dbReference type="SAM" id="Phobius"/>
    </source>
</evidence>
<feature type="compositionally biased region" description="Polar residues" evidence="1">
    <location>
        <begin position="1113"/>
        <end position="1123"/>
    </location>
</feature>
<feature type="compositionally biased region" description="Pro residues" evidence="1">
    <location>
        <begin position="1021"/>
        <end position="1047"/>
    </location>
</feature>
<feature type="compositionally biased region" description="Pro residues" evidence="1">
    <location>
        <begin position="840"/>
        <end position="852"/>
    </location>
</feature>
<keyword evidence="4" id="KW-1185">Reference proteome</keyword>
<feature type="transmembrane region" description="Helical" evidence="2">
    <location>
        <begin position="1146"/>
        <end position="1169"/>
    </location>
</feature>
<feature type="compositionally biased region" description="Pro residues" evidence="1">
    <location>
        <begin position="917"/>
        <end position="930"/>
    </location>
</feature>
<comment type="caution">
    <text evidence="3">The sequence shown here is derived from an EMBL/GenBank/DDBJ whole genome shotgun (WGS) entry which is preliminary data.</text>
</comment>
<sequence length="1300" mass="134335">MLSPLTARIRAIFSDDPLPQTSIRHSAFAILAPFSRNKPLSCLVKFRKAPQRINQGLSQRSEAPAAKLSARPFYICSIISACASECRAIGSLNMPSHHTSGCAAASIRRRNSIFLITWLIASSAAAAFTSTARGPLTTAEGSASTSTRFFVPYAHVKSFEEARRACEGMEGGGELAEVWELRARRKVALLCPAAECWVAHRAIPKALDDAKKHGAECTVLLREGVGMQGKAGAGHRGPSGGDTKVQSPRGANSEEALGTAPCHQLRPFVCSSKQKRVTTAAAAAMKRDVASAGTTATQPWYKPRTQQHHHHFHFTSDGAASSHTAQRGRRLRGSDNGGGVPGSTAAIAKPAKGFSSCPTAGPIPCHSTDPSNVCIRLVMSAALAPPPPARPAVSSDSSTPFRGGAFSPRTYMQISTAPSSPTDAAFPGTSTSSCPPGTAIYTLIPIKSRTNTQPDAAPVRYGGTLYGRGLRGEYSSQSNDGMSSSCMQQLSSSLSYILSLSPQLDRPSSAVRQYDQGWSPGGTSSCQARSSTFLVTVDTGVGNSVPASQLAYDKTAVSPSTKLLHGSSKLHGNSSGCSSPSATTYLLSPAVSSPSPQRDFPIDTKMYSSTKAPMYGNPAYPPHTSYSPAACADSGSALLTGSFVLRPLGSTASQDDTGSWDYIRAYPGPASSSCSETQPQLSGYHLIPVDRVKGITPRVLTTMVRGARPPTGKSLTTYRPVGVITEVKRHLPRSPCPLTARSAKPLSKLKPPPKPPKQHRSPPNPPKPPNLPCPPPNIHKQSKSPTPLRILPKPRTLPSQSTTVILLSPPSPASPSTDSSVNVESSPPPAPMPHSDIPTSSPPSPWSPPSLPSPSTDSSANVESSPPPAPTPHPDTPTPSPPSPWSPPSLPSPSADSSVNVESSPPPAPMPHSDIPTPSPPSPWSPPSLPSPSTDSSVNVESSPPPAPMPHSDIPTPSPPSPWSPPSLPSPSTDSSVNAESSPPPAPTPHPDTPTPSPPSPWSPLSPPSPSADSSVNVESSPPPAPTPHPDTPTPSPPSPWSPPSLPSPSADSSVNVESSPPPAPTPYYLNSLPLTPEKQTTLLLQRPPSFEVLVAAPPSTEEIGNARIKGTGQANSSTQSAGGDNRFGSPPGAATGDGGTGNGSVAGAVVGGIGALAVLAVVAVGVLLRRKRKNFMPESGLMRDLMDEGPVPPALSAGPVQSSIIAPVGSQSFLDARPRVLAPVPVAEAITGAAPSGAPPTAATWVELLPTSNPVPLSVCIPSPSSVLLPTAGDVEMAPEELLTAVPAGGPPSVTDSWL</sequence>
<organism evidence="3 4">
    <name type="scientific">Volvox africanus</name>
    <dbReference type="NCBI Taxonomy" id="51714"/>
    <lineage>
        <taxon>Eukaryota</taxon>
        <taxon>Viridiplantae</taxon>
        <taxon>Chlorophyta</taxon>
        <taxon>core chlorophytes</taxon>
        <taxon>Chlorophyceae</taxon>
        <taxon>CS clade</taxon>
        <taxon>Chlamydomonadales</taxon>
        <taxon>Volvocaceae</taxon>
        <taxon>Volvox</taxon>
    </lineage>
</organism>
<feature type="compositionally biased region" description="Pro residues" evidence="1">
    <location>
        <begin position="982"/>
        <end position="1010"/>
    </location>
</feature>
<keyword evidence="2" id="KW-0472">Membrane</keyword>